<accession>A0A5E7QG85</accession>
<sequence length="236" mass="27579">MLKSKQMDEQNIVTPPTQRASMTHPLETVEDTLKSLQVNIGLTLRDILKKQWPKELHSSIKKEINQYLKTKEIYWPDVQQCWSHPDTEEKHSELKLYFFYATLHYLSAEKHLKNKNDLSAHISLAHAAHCIGFLDGYERRKGVHEIRQKRASKGGNEKASKKAVIKEHFPDLLKNRPKGGWGTERETIYYILNSAAFKRITALRNINFSEDALYELLADEIQTPDNQKIYKQHRKK</sequence>
<name>A0A5E7QG85_PSEFL</name>
<dbReference type="AlphaFoldDB" id="A0A5E7QG85"/>
<gene>
    <name evidence="1" type="ORF">PS870_06321</name>
</gene>
<proteinExistence type="predicted"/>
<reference evidence="1 2" key="1">
    <citation type="submission" date="2019-09" db="EMBL/GenBank/DDBJ databases">
        <authorList>
            <person name="Chandra G."/>
            <person name="Truman W A."/>
        </authorList>
    </citation>
    <scope>NUCLEOTIDE SEQUENCE [LARGE SCALE GENOMIC DNA]</scope>
    <source>
        <strain evidence="1">PS870</strain>
    </source>
</reference>
<organism evidence="1 2">
    <name type="scientific">Pseudomonas fluorescens</name>
    <dbReference type="NCBI Taxonomy" id="294"/>
    <lineage>
        <taxon>Bacteria</taxon>
        <taxon>Pseudomonadati</taxon>
        <taxon>Pseudomonadota</taxon>
        <taxon>Gammaproteobacteria</taxon>
        <taxon>Pseudomonadales</taxon>
        <taxon>Pseudomonadaceae</taxon>
        <taxon>Pseudomonas</taxon>
    </lineage>
</organism>
<dbReference type="EMBL" id="CABVIK010000034">
    <property type="protein sequence ID" value="VVP61342.1"/>
    <property type="molecule type" value="Genomic_DNA"/>
</dbReference>
<evidence type="ECO:0000313" key="2">
    <source>
        <dbReference type="Proteomes" id="UP000349468"/>
    </source>
</evidence>
<dbReference type="RefSeq" id="WP_154914144.1">
    <property type="nucleotide sequence ID" value="NZ_CABVIK010000034.1"/>
</dbReference>
<protein>
    <submittedName>
        <fullName evidence="1">Uncharacterized protein</fullName>
    </submittedName>
</protein>
<evidence type="ECO:0000313" key="1">
    <source>
        <dbReference type="EMBL" id="VVP61342.1"/>
    </source>
</evidence>
<dbReference type="Proteomes" id="UP000349468">
    <property type="component" value="Unassembled WGS sequence"/>
</dbReference>